<dbReference type="EMBL" id="JACOFX010000008">
    <property type="protein sequence ID" value="MBC3909031.1"/>
    <property type="molecule type" value="Genomic_DNA"/>
</dbReference>
<dbReference type="Pfam" id="PF14090">
    <property type="entry name" value="HTH_39"/>
    <property type="match status" value="1"/>
</dbReference>
<sequence>MDKKNTPSLRKEALEKIREKHSGTDTDTQCHRLLVAMQSLGGVSTIEANMHLDILHPPARKLNLIERGHIVDLVWVYEESACGKVHRVGKYIYGGKASYSLFDTPDDEVAA</sequence>
<dbReference type="InterPro" id="IPR055245">
    <property type="entry name" value="HTH_proteobacteria"/>
</dbReference>
<feature type="domain" description="Winged helix-turn-helix" evidence="1">
    <location>
        <begin position="28"/>
        <end position="92"/>
    </location>
</feature>
<proteinExistence type="predicted"/>
<comment type="caution">
    <text evidence="2">The sequence shown here is derived from an EMBL/GenBank/DDBJ whole genome shotgun (WGS) entry which is preliminary data.</text>
</comment>
<evidence type="ECO:0000313" key="2">
    <source>
        <dbReference type="EMBL" id="MBC3909031.1"/>
    </source>
</evidence>
<reference evidence="2 3" key="1">
    <citation type="submission" date="2020-08" db="EMBL/GenBank/DDBJ databases">
        <title>Novel species isolated from subtropical streams in China.</title>
        <authorList>
            <person name="Lu H."/>
        </authorList>
    </citation>
    <scope>NUCLEOTIDE SEQUENCE [LARGE SCALE GENOMIC DNA]</scope>
    <source>
        <strain evidence="2 3">NL8W</strain>
    </source>
</reference>
<dbReference type="Proteomes" id="UP000646911">
    <property type="component" value="Unassembled WGS sequence"/>
</dbReference>
<accession>A0ABR6ZCH4</accession>
<gene>
    <name evidence="2" type="ORF">H8L47_15850</name>
</gene>
<evidence type="ECO:0000313" key="3">
    <source>
        <dbReference type="Proteomes" id="UP000646911"/>
    </source>
</evidence>
<evidence type="ECO:0000259" key="1">
    <source>
        <dbReference type="Pfam" id="PF14090"/>
    </source>
</evidence>
<keyword evidence="3" id="KW-1185">Reference proteome</keyword>
<name>A0ABR6ZCH4_9BURK</name>
<protein>
    <submittedName>
        <fullName evidence="2">Helix-turn-helix domain-containing protein</fullName>
    </submittedName>
</protein>
<organism evidence="2 3">
    <name type="scientific">Undibacterium umbellatum</name>
    <dbReference type="NCBI Taxonomy" id="2762300"/>
    <lineage>
        <taxon>Bacteria</taxon>
        <taxon>Pseudomonadati</taxon>
        <taxon>Pseudomonadota</taxon>
        <taxon>Betaproteobacteria</taxon>
        <taxon>Burkholderiales</taxon>
        <taxon>Oxalobacteraceae</taxon>
        <taxon>Undibacterium</taxon>
    </lineage>
</organism>
<dbReference type="RefSeq" id="WP_186954570.1">
    <property type="nucleotide sequence ID" value="NZ_JACOFX010000008.1"/>
</dbReference>